<dbReference type="RefSeq" id="WP_113606872.1">
    <property type="nucleotide sequence ID" value="NZ_POAF01000002.1"/>
</dbReference>
<evidence type="ECO:0008006" key="3">
    <source>
        <dbReference type="Google" id="ProtNLM"/>
    </source>
</evidence>
<dbReference type="InterPro" id="IPR046174">
    <property type="entry name" value="DUF6176"/>
</dbReference>
<keyword evidence="2" id="KW-1185">Reference proteome</keyword>
<organism evidence="1 2">
    <name type="scientific">Glutamicibacter soli</name>
    <dbReference type="NCBI Taxonomy" id="453836"/>
    <lineage>
        <taxon>Bacteria</taxon>
        <taxon>Bacillati</taxon>
        <taxon>Actinomycetota</taxon>
        <taxon>Actinomycetes</taxon>
        <taxon>Micrococcales</taxon>
        <taxon>Micrococcaceae</taxon>
        <taxon>Glutamicibacter</taxon>
    </lineage>
</organism>
<dbReference type="Proteomes" id="UP000252167">
    <property type="component" value="Unassembled WGS sequence"/>
</dbReference>
<evidence type="ECO:0000313" key="1">
    <source>
        <dbReference type="EMBL" id="RBM03008.1"/>
    </source>
</evidence>
<protein>
    <recommendedName>
        <fullName evidence="3">NIPSNAP domain-containing protein</fullName>
    </recommendedName>
</protein>
<dbReference type="AlphaFoldDB" id="A0A365YK56"/>
<dbReference type="Pfam" id="PF19673">
    <property type="entry name" value="DUF6176"/>
    <property type="match status" value="1"/>
</dbReference>
<proteinExistence type="predicted"/>
<comment type="caution">
    <text evidence="1">The sequence shown here is derived from an EMBL/GenBank/DDBJ whole genome shotgun (WGS) entry which is preliminary data.</text>
</comment>
<accession>A0A365YK56</accession>
<reference evidence="1 2" key="1">
    <citation type="submission" date="2018-01" db="EMBL/GenBank/DDBJ databases">
        <title>Glutamicibacter soli strain NHPC-3 Whole genome sequence and assembly.</title>
        <authorList>
            <person name="Choudhury P."/>
            <person name="Gupta D."/>
            <person name="Sengupta K."/>
            <person name="Jawed A."/>
            <person name="Sultana N."/>
            <person name="Saha P."/>
        </authorList>
    </citation>
    <scope>NUCLEOTIDE SEQUENCE [LARGE SCALE GENOMIC DNA]</scope>
    <source>
        <strain evidence="1 2">NHPC-3</strain>
    </source>
</reference>
<name>A0A365YK56_9MICC</name>
<gene>
    <name evidence="1" type="ORF">C1H84_06230</name>
</gene>
<sequence>MNIELMRFRVKPGKTERVDQWLQFLNSNMPAVLETLEGERMYVETIFSETLDGAEYLYWYSIQGHGGTEVRDSAHWLDEKHLEYWDECIDPEFAPQTLVTRVSMIPQRIREQMQ</sequence>
<evidence type="ECO:0000313" key="2">
    <source>
        <dbReference type="Proteomes" id="UP000252167"/>
    </source>
</evidence>
<dbReference type="EMBL" id="POAF01000002">
    <property type="protein sequence ID" value="RBM03008.1"/>
    <property type="molecule type" value="Genomic_DNA"/>
</dbReference>